<name>A0A915M427_MELJA</name>
<dbReference type="WBParaSite" id="scaffold30468_cov168.g20811">
    <property type="protein sequence ID" value="scaffold30468_cov168.g20811"/>
    <property type="gene ID" value="scaffold30468_cov168.g20811"/>
</dbReference>
<keyword evidence="1" id="KW-1185">Reference proteome</keyword>
<dbReference type="AlphaFoldDB" id="A0A915M427"/>
<sequence length="69" mass="8191">RAREVLAACTRAVIRETRMAEIRDELLKSKRLDAYFEKNPRERLSFEQDKKQYKLKIHSPAIADVPDYL</sequence>
<accession>A0A915M427</accession>
<reference evidence="2" key="1">
    <citation type="submission" date="2022-11" db="UniProtKB">
        <authorList>
            <consortium name="WormBaseParasite"/>
        </authorList>
    </citation>
    <scope>IDENTIFICATION</scope>
</reference>
<organism evidence="1 2">
    <name type="scientific">Meloidogyne javanica</name>
    <name type="common">Root-knot nematode worm</name>
    <dbReference type="NCBI Taxonomy" id="6303"/>
    <lineage>
        <taxon>Eukaryota</taxon>
        <taxon>Metazoa</taxon>
        <taxon>Ecdysozoa</taxon>
        <taxon>Nematoda</taxon>
        <taxon>Chromadorea</taxon>
        <taxon>Rhabditida</taxon>
        <taxon>Tylenchina</taxon>
        <taxon>Tylenchomorpha</taxon>
        <taxon>Tylenchoidea</taxon>
        <taxon>Meloidogynidae</taxon>
        <taxon>Meloidogyninae</taxon>
        <taxon>Meloidogyne</taxon>
        <taxon>Meloidogyne incognita group</taxon>
    </lineage>
</organism>
<protein>
    <submittedName>
        <fullName evidence="2">Uncharacterized protein</fullName>
    </submittedName>
</protein>
<evidence type="ECO:0000313" key="1">
    <source>
        <dbReference type="Proteomes" id="UP000887561"/>
    </source>
</evidence>
<dbReference type="Proteomes" id="UP000887561">
    <property type="component" value="Unplaced"/>
</dbReference>
<evidence type="ECO:0000313" key="2">
    <source>
        <dbReference type="WBParaSite" id="scaffold30468_cov168.g20811"/>
    </source>
</evidence>
<proteinExistence type="predicted"/>